<dbReference type="OrthoDB" id="9799092at2"/>
<dbReference type="PANTHER" id="PTHR34822:SF1">
    <property type="entry name" value="GRPB FAMILY PROTEIN"/>
    <property type="match status" value="1"/>
</dbReference>
<sequence>MLGLPKGQVFLVDWDKEWEILFDREKQKIFELFKNDNIEVHHIGSTSVKNLKAKPILDIAIEIDSFSDINKYIDKLKQLDYISIGNDILPDRYYFIKGNPRTHQIHLFEKGSLYLEQQLKFRDILRTDSTRKNEYESLKLKLAATNTNDKHKYADMKTDFITNILKEFEESK</sequence>
<accession>A0A3E0B355</accession>
<dbReference type="Proteomes" id="UP000257076">
    <property type="component" value="Unassembled WGS sequence"/>
</dbReference>
<reference evidence="1 2" key="1">
    <citation type="submission" date="2018-08" db="EMBL/GenBank/DDBJ databases">
        <title>Genomic Encyclopedia of Type Strains, Phase IV (KMG-IV): sequencing the most valuable type-strain genomes for metagenomic binning, comparative biology and taxonomic classification.</title>
        <authorList>
            <person name="Goeker M."/>
        </authorList>
    </citation>
    <scope>NUCLEOTIDE SEQUENCE [LARGE SCALE GENOMIC DNA]</scope>
    <source>
        <strain evidence="1 2">DSM 17274</strain>
    </source>
</reference>
<keyword evidence="2" id="KW-1185">Reference proteome</keyword>
<evidence type="ECO:0000313" key="1">
    <source>
        <dbReference type="EMBL" id="REG26384.1"/>
    </source>
</evidence>
<dbReference type="InterPro" id="IPR043519">
    <property type="entry name" value="NT_sf"/>
</dbReference>
<comment type="caution">
    <text evidence="1">The sequence shown here is derived from an EMBL/GenBank/DDBJ whole genome shotgun (WGS) entry which is preliminary data.</text>
</comment>
<protein>
    <submittedName>
        <fullName evidence="1">GrpB-like predicted nucleotidyltransferase (UPF0157 family)</fullName>
    </submittedName>
</protein>
<dbReference type="GO" id="GO:0016740">
    <property type="term" value="F:transferase activity"/>
    <property type="evidence" value="ECO:0007669"/>
    <property type="project" value="UniProtKB-KW"/>
</dbReference>
<dbReference type="PANTHER" id="PTHR34822">
    <property type="entry name" value="GRPB DOMAIN PROTEIN (AFU_ORTHOLOGUE AFUA_1G01530)"/>
    <property type="match status" value="1"/>
</dbReference>
<dbReference type="SUPFAM" id="SSF81301">
    <property type="entry name" value="Nucleotidyltransferase"/>
    <property type="match status" value="1"/>
</dbReference>
<dbReference type="EMBL" id="QUMW01000001">
    <property type="protein sequence ID" value="REG26384.1"/>
    <property type="molecule type" value="Genomic_DNA"/>
</dbReference>
<organism evidence="1 2">
    <name type="scientific">Jeotgalicoccus halotolerans</name>
    <dbReference type="NCBI Taxonomy" id="157227"/>
    <lineage>
        <taxon>Bacteria</taxon>
        <taxon>Bacillati</taxon>
        <taxon>Bacillota</taxon>
        <taxon>Bacilli</taxon>
        <taxon>Bacillales</taxon>
        <taxon>Staphylococcaceae</taxon>
        <taxon>Jeotgalicoccus</taxon>
    </lineage>
</organism>
<dbReference type="InterPro" id="IPR007344">
    <property type="entry name" value="GrpB/CoaE"/>
</dbReference>
<dbReference type="AlphaFoldDB" id="A0A3E0B355"/>
<dbReference type="Pfam" id="PF04229">
    <property type="entry name" value="GrpB"/>
    <property type="match status" value="1"/>
</dbReference>
<keyword evidence="1" id="KW-0808">Transferase</keyword>
<proteinExistence type="predicted"/>
<name>A0A3E0B355_9STAP</name>
<dbReference type="RefSeq" id="WP_115883756.1">
    <property type="nucleotide sequence ID" value="NZ_CBCSHX010000010.1"/>
</dbReference>
<gene>
    <name evidence="1" type="ORF">DFR63_0026</name>
</gene>
<evidence type="ECO:0000313" key="2">
    <source>
        <dbReference type="Proteomes" id="UP000257076"/>
    </source>
</evidence>
<dbReference type="Gene3D" id="3.30.460.10">
    <property type="entry name" value="Beta Polymerase, domain 2"/>
    <property type="match status" value="1"/>
</dbReference>